<dbReference type="STRING" id="145388.A0A0D2KMF7"/>
<accession>A0A0D2KMF7</accession>
<organism evidence="1 2">
    <name type="scientific">Monoraphidium neglectum</name>
    <dbReference type="NCBI Taxonomy" id="145388"/>
    <lineage>
        <taxon>Eukaryota</taxon>
        <taxon>Viridiplantae</taxon>
        <taxon>Chlorophyta</taxon>
        <taxon>core chlorophytes</taxon>
        <taxon>Chlorophyceae</taxon>
        <taxon>CS clade</taxon>
        <taxon>Sphaeropleales</taxon>
        <taxon>Selenastraceae</taxon>
        <taxon>Monoraphidium</taxon>
    </lineage>
</organism>
<dbReference type="AlphaFoldDB" id="A0A0D2KMF7"/>
<name>A0A0D2KMF7_9CHLO</name>
<protein>
    <submittedName>
        <fullName evidence="1">Uncharacterized protein</fullName>
    </submittedName>
</protein>
<dbReference type="GeneID" id="25728275"/>
<gene>
    <name evidence="1" type="ORF">MNEG_11051</name>
</gene>
<sequence>MRATLWRKEYESTNRRPSAHDIIRWYDAHSDEAWGDDKPTVMETRVHAKCLRSVASVRNYFREYRAKKKHEQGRQRG</sequence>
<dbReference type="OrthoDB" id="549613at2759"/>
<dbReference type="KEGG" id="mng:MNEG_11051"/>
<keyword evidence="2" id="KW-1185">Reference proteome</keyword>
<dbReference type="Proteomes" id="UP000054498">
    <property type="component" value="Unassembled WGS sequence"/>
</dbReference>
<reference evidence="1 2" key="1">
    <citation type="journal article" date="2013" name="BMC Genomics">
        <title>Reconstruction of the lipid metabolism for the microalga Monoraphidium neglectum from its genome sequence reveals characteristics suitable for biofuel production.</title>
        <authorList>
            <person name="Bogen C."/>
            <person name="Al-Dilaimi A."/>
            <person name="Albersmeier A."/>
            <person name="Wichmann J."/>
            <person name="Grundmann M."/>
            <person name="Rupp O."/>
            <person name="Lauersen K.J."/>
            <person name="Blifernez-Klassen O."/>
            <person name="Kalinowski J."/>
            <person name="Goesmann A."/>
            <person name="Mussgnug J.H."/>
            <person name="Kruse O."/>
        </authorList>
    </citation>
    <scope>NUCLEOTIDE SEQUENCE [LARGE SCALE GENOMIC DNA]</scope>
    <source>
        <strain evidence="1 2">SAG 48.87</strain>
    </source>
</reference>
<evidence type="ECO:0000313" key="2">
    <source>
        <dbReference type="Proteomes" id="UP000054498"/>
    </source>
</evidence>
<evidence type="ECO:0000313" key="1">
    <source>
        <dbReference type="EMBL" id="KIY96908.1"/>
    </source>
</evidence>
<dbReference type="EMBL" id="KK102791">
    <property type="protein sequence ID" value="KIY96908.1"/>
    <property type="molecule type" value="Genomic_DNA"/>
</dbReference>
<proteinExistence type="predicted"/>
<dbReference type="RefSeq" id="XP_013895928.1">
    <property type="nucleotide sequence ID" value="XM_014040474.1"/>
</dbReference>